<dbReference type="Proteomes" id="UP000020406">
    <property type="component" value="Unassembled WGS sequence"/>
</dbReference>
<evidence type="ECO:0000313" key="2">
    <source>
        <dbReference type="Proteomes" id="UP000020406"/>
    </source>
</evidence>
<evidence type="ECO:0000313" key="1">
    <source>
        <dbReference type="EMBL" id="EWS79244.1"/>
    </source>
</evidence>
<gene>
    <name evidence="1" type="ORF">AF72_01335</name>
</gene>
<protein>
    <submittedName>
        <fullName evidence="1">Uncharacterized protein</fullName>
    </submittedName>
</protein>
<comment type="caution">
    <text evidence="1">The sequence shown here is derived from an EMBL/GenBank/DDBJ whole genome shotgun (WGS) entry which is preliminary data.</text>
</comment>
<organism evidence="1 2">
    <name type="scientific">Xylella taiwanensis</name>
    <dbReference type="NCBI Taxonomy" id="1444770"/>
    <lineage>
        <taxon>Bacteria</taxon>
        <taxon>Pseudomonadati</taxon>
        <taxon>Pseudomonadota</taxon>
        <taxon>Gammaproteobacteria</taxon>
        <taxon>Lysobacterales</taxon>
        <taxon>Lysobacteraceae</taxon>
        <taxon>Xylella</taxon>
    </lineage>
</organism>
<name>Z9JM45_9GAMM</name>
<sequence length="136" mass="15302">MVLLIYLHWLFERSCSARVMMRLWPVSGIPVVAIKAAGVDRGYRIIEQAIHPVAVGGVIAWWIVVFHRRCAVVVAVGVAVSCTATDRQQHQYEEGQMGFHRGVFVSIIIFTWRGIELLLTHRDKVVIFLCLGTGCK</sequence>
<reference evidence="1 2" key="1">
    <citation type="journal article" date="2014" name="Genome Announc.">
        <title>Draft Genome Sequence of Xylella fastidiosa Pear Leaf Scorch Strain in Taiwan.</title>
        <authorList>
            <person name="Su C.C."/>
            <person name="Deng W.L."/>
            <person name="Jan F.J."/>
            <person name="Chang C.J."/>
            <person name="Huang H."/>
            <person name="Chen J."/>
        </authorList>
    </citation>
    <scope>NUCLEOTIDE SEQUENCE [LARGE SCALE GENOMIC DNA]</scope>
    <source>
        <strain evidence="1 2">PLS229</strain>
    </source>
</reference>
<dbReference type="STRING" id="1444770.AF72_01335"/>
<dbReference type="EMBL" id="JDSQ01000002">
    <property type="protein sequence ID" value="EWS79244.1"/>
    <property type="molecule type" value="Genomic_DNA"/>
</dbReference>
<proteinExistence type="predicted"/>
<dbReference type="KEGG" id="xtw:AB672_05030"/>
<accession>Z9JM45</accession>
<dbReference type="AlphaFoldDB" id="Z9JM45"/>